<dbReference type="PANTHER" id="PTHR43245:SF55">
    <property type="entry name" value="NAD(P)-BINDING DOMAIN-CONTAINING PROTEIN"/>
    <property type="match status" value="1"/>
</dbReference>
<dbReference type="Proteomes" id="UP000076857">
    <property type="component" value="Chromosome"/>
</dbReference>
<evidence type="ECO:0000313" key="3">
    <source>
        <dbReference type="Proteomes" id="UP000076857"/>
    </source>
</evidence>
<dbReference type="RefSeq" id="WP_169725119.1">
    <property type="nucleotide sequence ID" value="NZ_CP050951.1"/>
</dbReference>
<dbReference type="InterPro" id="IPR050177">
    <property type="entry name" value="Lipid_A_modif_metabolic_enz"/>
</dbReference>
<organism evidence="2 3">
    <name type="scientific">Pseudomonas putida</name>
    <name type="common">Arthrobacter siderocapsulatus</name>
    <dbReference type="NCBI Taxonomy" id="303"/>
    <lineage>
        <taxon>Bacteria</taxon>
        <taxon>Pseudomonadati</taxon>
        <taxon>Pseudomonadota</taxon>
        <taxon>Gammaproteobacteria</taxon>
        <taxon>Pseudomonadales</taxon>
        <taxon>Pseudomonadaceae</taxon>
        <taxon>Pseudomonas</taxon>
    </lineage>
</organism>
<gene>
    <name evidence="2" type="ORF">A3L25_012595</name>
</gene>
<dbReference type="EMBL" id="CP050951">
    <property type="protein sequence ID" value="QJQ10212.1"/>
    <property type="molecule type" value="Genomic_DNA"/>
</dbReference>
<dbReference type="Pfam" id="PF01370">
    <property type="entry name" value="Epimerase"/>
    <property type="match status" value="1"/>
</dbReference>
<name>A0AAP9SP05_PSEPU</name>
<protein>
    <submittedName>
        <fullName evidence="2">NAD(P)-dependent oxidoreductase</fullName>
    </submittedName>
</protein>
<accession>A0AAP9SP05</accession>
<sequence>MLWSFHFFQQQSRECNVKVFITGATGRVGSEVAKALIQRGHVISTVVLPGDPNLGKAQAAGIQCTVGNLANRDDVRQAMEGAGAVFHLAALISFRNEDRDRLWAANVTGSYNVFDCAAQQSSLDTVRLIFASSDQVYPTRFARYRPVDEHHPREPYSFYGMTKLLGQDMLDFFARTHSNLLVSTAVFSHIEAASEVIDPNGEYSRPAFSLQGRIDSLRAASSHNANSAANDVQRLLDVLEPLAGDDDPLLLARDANGHAHTQELTDVRDIVDALLLMLDKPAAVGETFNLAPPSLVSLDTFIPYLAQATGRRYVEANLPAELGQPHSTAAKARAILGWAPRFSLFDMVDDAVQAQKR</sequence>
<dbReference type="Gene3D" id="3.40.50.720">
    <property type="entry name" value="NAD(P)-binding Rossmann-like Domain"/>
    <property type="match status" value="2"/>
</dbReference>
<dbReference type="SUPFAM" id="SSF51735">
    <property type="entry name" value="NAD(P)-binding Rossmann-fold domains"/>
    <property type="match status" value="1"/>
</dbReference>
<feature type="domain" description="NAD-dependent epimerase/dehydratase" evidence="1">
    <location>
        <begin position="19"/>
        <end position="194"/>
    </location>
</feature>
<dbReference type="AlphaFoldDB" id="A0AAP9SP05"/>
<reference evidence="2 3" key="1">
    <citation type="submission" date="2016-04" db="EMBL/GenBank/DDBJ databases">
        <authorList>
            <person name="Qiu J."/>
        </authorList>
    </citation>
    <scope>NUCLEOTIDE SEQUENCE [LARGE SCALE GENOMIC DNA]</scope>
    <source>
        <strain evidence="2 3">JQ581</strain>
    </source>
</reference>
<evidence type="ECO:0000313" key="2">
    <source>
        <dbReference type="EMBL" id="QJQ10212.1"/>
    </source>
</evidence>
<reference evidence="2 3" key="2">
    <citation type="submission" date="2020-04" db="EMBL/GenBank/DDBJ databases">
        <title>Complete genome sequence of Pseudomonas putida strain JQ581.</title>
        <authorList>
            <person name="Mu Y."/>
        </authorList>
    </citation>
    <scope>NUCLEOTIDE SEQUENCE [LARGE SCALE GENOMIC DNA]</scope>
    <source>
        <strain evidence="2 3">JQ581</strain>
    </source>
</reference>
<dbReference type="PANTHER" id="PTHR43245">
    <property type="entry name" value="BIFUNCTIONAL POLYMYXIN RESISTANCE PROTEIN ARNA"/>
    <property type="match status" value="1"/>
</dbReference>
<evidence type="ECO:0000259" key="1">
    <source>
        <dbReference type="Pfam" id="PF01370"/>
    </source>
</evidence>
<proteinExistence type="predicted"/>
<dbReference type="InterPro" id="IPR001509">
    <property type="entry name" value="Epimerase_deHydtase"/>
</dbReference>
<dbReference type="InterPro" id="IPR036291">
    <property type="entry name" value="NAD(P)-bd_dom_sf"/>
</dbReference>